<dbReference type="Pfam" id="PF00089">
    <property type="entry name" value="Trypsin"/>
    <property type="match status" value="1"/>
</dbReference>
<dbReference type="PROSITE" id="PS50240">
    <property type="entry name" value="TRYPSIN_DOM"/>
    <property type="match status" value="1"/>
</dbReference>
<comment type="caution">
    <text evidence="5">The sequence shown here is derived from an EMBL/GenBank/DDBJ whole genome shotgun (WGS) entry which is preliminary data.</text>
</comment>
<accession>A0A9P0XBR2</accession>
<feature type="chain" id="PRO_5040272064" description="Peptidase S1 domain-containing protein" evidence="3">
    <location>
        <begin position="19"/>
        <end position="463"/>
    </location>
</feature>
<protein>
    <recommendedName>
        <fullName evidence="4">Peptidase S1 domain-containing protein</fullName>
    </recommendedName>
</protein>
<organism evidence="5 6">
    <name type="scientific">Pieris brassicae</name>
    <name type="common">White butterfly</name>
    <name type="synonym">Large white butterfly</name>
    <dbReference type="NCBI Taxonomy" id="7116"/>
    <lineage>
        <taxon>Eukaryota</taxon>
        <taxon>Metazoa</taxon>
        <taxon>Ecdysozoa</taxon>
        <taxon>Arthropoda</taxon>
        <taxon>Hexapoda</taxon>
        <taxon>Insecta</taxon>
        <taxon>Pterygota</taxon>
        <taxon>Neoptera</taxon>
        <taxon>Endopterygota</taxon>
        <taxon>Lepidoptera</taxon>
        <taxon>Glossata</taxon>
        <taxon>Ditrysia</taxon>
        <taxon>Papilionoidea</taxon>
        <taxon>Pieridae</taxon>
        <taxon>Pierinae</taxon>
        <taxon>Pieris</taxon>
    </lineage>
</organism>
<evidence type="ECO:0000313" key="5">
    <source>
        <dbReference type="EMBL" id="CAH4030267.1"/>
    </source>
</evidence>
<dbReference type="SMART" id="SM00020">
    <property type="entry name" value="Tryp_SPc"/>
    <property type="match status" value="1"/>
</dbReference>
<dbReference type="InterPro" id="IPR051487">
    <property type="entry name" value="Ser/Thr_Proteases_Immune/Dev"/>
</dbReference>
<dbReference type="SUPFAM" id="SSF50494">
    <property type="entry name" value="Trypsin-like serine proteases"/>
    <property type="match status" value="1"/>
</dbReference>
<dbReference type="PANTHER" id="PTHR24256">
    <property type="entry name" value="TRYPTASE-RELATED"/>
    <property type="match status" value="1"/>
</dbReference>
<dbReference type="GO" id="GO:0004252">
    <property type="term" value="F:serine-type endopeptidase activity"/>
    <property type="evidence" value="ECO:0007669"/>
    <property type="project" value="InterPro"/>
</dbReference>
<dbReference type="EMBL" id="CALOZG010000010">
    <property type="protein sequence ID" value="CAH4030267.1"/>
    <property type="molecule type" value="Genomic_DNA"/>
</dbReference>
<name>A0A9P0XBR2_PIEBR</name>
<keyword evidence="3" id="KW-0732">Signal</keyword>
<feature type="signal peptide" evidence="3">
    <location>
        <begin position="1"/>
        <end position="18"/>
    </location>
</feature>
<dbReference type="AlphaFoldDB" id="A0A9P0XBR2"/>
<keyword evidence="1" id="KW-1015">Disulfide bond</keyword>
<dbReference type="Proteomes" id="UP001152562">
    <property type="component" value="Unassembled WGS sequence"/>
</dbReference>
<sequence>MYSIVYILFLLTVYSAKGVKWENIRCSADTVQDVPEGNSPDVGRFPWLGIVQHNFYIGGANRFAITSGILIHPVYAIAPAEDIARIQPGSLTNNTQFIVWQSATNKYVMPVTEYFLHTEYEKITFATIAMLQLNTRGKTGLGDISAPVLPICMPIKGGGVFEDFYTVKMTDEKAEFSKEVNKMKYVENQDCEEFYYRAKLTHKKMAPVSPICAVSETLGRSCIWDAGSALITRQSWGYWKLLGFGTRGPGCAAPARYLNIHQYLGWIDEVISQRPLRERFDEEALIFRRVSPVKLVMYKGNLRHPKSHGQCDRKDRGNVLYKDSSEVLINKNFAQGFFFLSLAQAASVRCATIYLEVGSRTNAAVWLEHYCHKELMGHRQGYKFRHINPDECFVYFTSVAFIEFRFYFSFKAVLEVTLYGSEEDIKIAEGFWAATESTYAWWPTYTTIRSGGFVPRSSWYWYM</sequence>
<dbReference type="GO" id="GO:0006508">
    <property type="term" value="P:proteolysis"/>
    <property type="evidence" value="ECO:0007669"/>
    <property type="project" value="InterPro"/>
</dbReference>
<dbReference type="InterPro" id="IPR043504">
    <property type="entry name" value="Peptidase_S1_PA_chymotrypsin"/>
</dbReference>
<evidence type="ECO:0000259" key="4">
    <source>
        <dbReference type="PROSITE" id="PS50240"/>
    </source>
</evidence>
<evidence type="ECO:0000256" key="3">
    <source>
        <dbReference type="SAM" id="SignalP"/>
    </source>
</evidence>
<proteinExistence type="inferred from homology"/>
<comment type="similarity">
    <text evidence="2">Belongs to the peptidase S1 family. CLIP subfamily.</text>
</comment>
<keyword evidence="6" id="KW-1185">Reference proteome</keyword>
<evidence type="ECO:0000256" key="2">
    <source>
        <dbReference type="ARBA" id="ARBA00024195"/>
    </source>
</evidence>
<evidence type="ECO:0000256" key="1">
    <source>
        <dbReference type="ARBA" id="ARBA00023157"/>
    </source>
</evidence>
<dbReference type="Gene3D" id="2.40.10.10">
    <property type="entry name" value="Trypsin-like serine proteases"/>
    <property type="match status" value="1"/>
</dbReference>
<dbReference type="InterPro" id="IPR001254">
    <property type="entry name" value="Trypsin_dom"/>
</dbReference>
<dbReference type="InterPro" id="IPR009003">
    <property type="entry name" value="Peptidase_S1_PA"/>
</dbReference>
<gene>
    <name evidence="5" type="ORF">PIBRA_LOCUS6933</name>
</gene>
<reference evidence="5" key="1">
    <citation type="submission" date="2022-05" db="EMBL/GenBank/DDBJ databases">
        <authorList>
            <person name="Okamura Y."/>
        </authorList>
    </citation>
    <scope>NUCLEOTIDE SEQUENCE</scope>
</reference>
<evidence type="ECO:0000313" key="6">
    <source>
        <dbReference type="Proteomes" id="UP001152562"/>
    </source>
</evidence>
<feature type="domain" description="Peptidase S1" evidence="4">
    <location>
        <begin position="34"/>
        <end position="272"/>
    </location>
</feature>